<dbReference type="SUPFAM" id="SSF50965">
    <property type="entry name" value="Galactose oxidase, central domain"/>
    <property type="match status" value="1"/>
</dbReference>
<dbReference type="InterPro" id="IPR015915">
    <property type="entry name" value="Kelch-typ_b-propeller"/>
</dbReference>
<proteinExistence type="predicted"/>
<reference evidence="2 3" key="1">
    <citation type="submission" date="2022-10" db="EMBL/GenBank/DDBJ databases">
        <title>Comparative genomics and taxonomic characterization of three novel marine species of genus Reichenbachiella exhibiting antioxidant and polysaccharide degradation activities.</title>
        <authorList>
            <person name="Muhammad N."/>
            <person name="Lee Y.-J."/>
            <person name="Ko J."/>
            <person name="Kim S.-G."/>
        </authorList>
    </citation>
    <scope>NUCLEOTIDE SEQUENCE [LARGE SCALE GENOMIC DNA]</scope>
    <source>
        <strain evidence="2 3">ABR2-5</strain>
    </source>
</reference>
<organism evidence="2 3">
    <name type="scientific">Reichenbachiella ulvae</name>
    <dbReference type="NCBI Taxonomy" id="2980104"/>
    <lineage>
        <taxon>Bacteria</taxon>
        <taxon>Pseudomonadati</taxon>
        <taxon>Bacteroidota</taxon>
        <taxon>Cytophagia</taxon>
        <taxon>Cytophagales</taxon>
        <taxon>Reichenbachiellaceae</taxon>
        <taxon>Reichenbachiella</taxon>
    </lineage>
</organism>
<feature type="chain" id="PRO_5047097464" description="N-acetylneuraminic acid mutarotase" evidence="1">
    <location>
        <begin position="20"/>
        <end position="324"/>
    </location>
</feature>
<evidence type="ECO:0000313" key="2">
    <source>
        <dbReference type="EMBL" id="MCV9388232.1"/>
    </source>
</evidence>
<dbReference type="EMBL" id="JAOYOD010000001">
    <property type="protein sequence ID" value="MCV9388232.1"/>
    <property type="molecule type" value="Genomic_DNA"/>
</dbReference>
<evidence type="ECO:0008006" key="4">
    <source>
        <dbReference type="Google" id="ProtNLM"/>
    </source>
</evidence>
<sequence length="324" mass="36384">MIRPVILFVIVLLSFTSSAQKNAYVVFKKAKKMPKPVFGAAYCSDGTKAIIAGGRGYAGVNSSDILMYDAALGDWLDLSPSSDMDPVFFGTAVYLDDYKSALFLGGTKQDKKYIYLEDNLTYYDLSTLQTRSLGQNPIAAKLQGAAYWKGKVYIFGGSKNSDGKTILYNPELYAYSLQTGVMDQLAALPVAKEVRGEIIDGMLYIVGGYYQKASNRVHRYDLAEDKWDKVAELDKPISAYAMVKYQHYLILVGDYKELDRMVVFDTKTLTAKTFKMNFKGRHAAAAVLNNELHVFGGFNPEKDDRVASDQHWKLDLDQFFKFNY</sequence>
<protein>
    <recommendedName>
        <fullName evidence="4">N-acetylneuraminic acid mutarotase</fullName>
    </recommendedName>
</protein>
<evidence type="ECO:0000313" key="3">
    <source>
        <dbReference type="Proteomes" id="UP001300692"/>
    </source>
</evidence>
<accession>A0ABT3CX77</accession>
<dbReference type="Proteomes" id="UP001300692">
    <property type="component" value="Unassembled WGS sequence"/>
</dbReference>
<keyword evidence="3" id="KW-1185">Reference proteome</keyword>
<dbReference type="Pfam" id="PF24681">
    <property type="entry name" value="Kelch_KLHDC2_KLHL20_DRC7"/>
    <property type="match status" value="1"/>
</dbReference>
<gene>
    <name evidence="2" type="ORF">N7U62_16235</name>
</gene>
<name>A0ABT3CX77_9BACT</name>
<evidence type="ECO:0000256" key="1">
    <source>
        <dbReference type="SAM" id="SignalP"/>
    </source>
</evidence>
<feature type="signal peptide" evidence="1">
    <location>
        <begin position="1"/>
        <end position="19"/>
    </location>
</feature>
<dbReference type="InterPro" id="IPR011043">
    <property type="entry name" value="Gal_Oxase/kelch_b-propeller"/>
</dbReference>
<dbReference type="Gene3D" id="2.120.10.80">
    <property type="entry name" value="Kelch-type beta propeller"/>
    <property type="match status" value="2"/>
</dbReference>
<keyword evidence="1" id="KW-0732">Signal</keyword>
<dbReference type="PANTHER" id="PTHR45632">
    <property type="entry name" value="LD33804P"/>
    <property type="match status" value="1"/>
</dbReference>
<comment type="caution">
    <text evidence="2">The sequence shown here is derived from an EMBL/GenBank/DDBJ whole genome shotgun (WGS) entry which is preliminary data.</text>
</comment>
<dbReference type="RefSeq" id="WP_264139068.1">
    <property type="nucleotide sequence ID" value="NZ_JAOYOD010000001.1"/>
</dbReference>